<feature type="transmembrane region" description="Helical" evidence="1">
    <location>
        <begin position="64"/>
        <end position="86"/>
    </location>
</feature>
<name>A0A8T0UQ66_PANVG</name>
<comment type="caution">
    <text evidence="2">The sequence shown here is derived from an EMBL/GenBank/DDBJ whole genome shotgun (WGS) entry which is preliminary data.</text>
</comment>
<reference evidence="2" key="1">
    <citation type="submission" date="2020-05" db="EMBL/GenBank/DDBJ databases">
        <title>WGS assembly of Panicum virgatum.</title>
        <authorList>
            <person name="Lovell J.T."/>
            <person name="Jenkins J."/>
            <person name="Shu S."/>
            <person name="Juenger T.E."/>
            <person name="Schmutz J."/>
        </authorList>
    </citation>
    <scope>NUCLEOTIDE SEQUENCE</scope>
    <source>
        <strain evidence="2">AP13</strain>
    </source>
</reference>
<evidence type="ECO:0008006" key="4">
    <source>
        <dbReference type="Google" id="ProtNLM"/>
    </source>
</evidence>
<gene>
    <name evidence="2" type="ORF">PVAP13_3NG261401</name>
</gene>
<accession>A0A8T0UQ66</accession>
<organism evidence="2 3">
    <name type="scientific">Panicum virgatum</name>
    <name type="common">Blackwell switchgrass</name>
    <dbReference type="NCBI Taxonomy" id="38727"/>
    <lineage>
        <taxon>Eukaryota</taxon>
        <taxon>Viridiplantae</taxon>
        <taxon>Streptophyta</taxon>
        <taxon>Embryophyta</taxon>
        <taxon>Tracheophyta</taxon>
        <taxon>Spermatophyta</taxon>
        <taxon>Magnoliopsida</taxon>
        <taxon>Liliopsida</taxon>
        <taxon>Poales</taxon>
        <taxon>Poaceae</taxon>
        <taxon>PACMAD clade</taxon>
        <taxon>Panicoideae</taxon>
        <taxon>Panicodae</taxon>
        <taxon>Paniceae</taxon>
        <taxon>Panicinae</taxon>
        <taxon>Panicum</taxon>
        <taxon>Panicum sect. Hiantes</taxon>
    </lineage>
</organism>
<evidence type="ECO:0000313" key="2">
    <source>
        <dbReference type="EMBL" id="KAG2622459.1"/>
    </source>
</evidence>
<protein>
    <recommendedName>
        <fullName evidence="4">Cathepsin propeptide inhibitor domain-containing protein</fullName>
    </recommendedName>
</protein>
<evidence type="ECO:0000256" key="1">
    <source>
        <dbReference type="SAM" id="Phobius"/>
    </source>
</evidence>
<dbReference type="AlphaFoldDB" id="A0A8T0UQ66"/>
<keyword evidence="3" id="KW-1185">Reference proteome</keyword>
<proteinExistence type="predicted"/>
<keyword evidence="1" id="KW-1133">Transmembrane helix</keyword>
<dbReference type="EMBL" id="CM029042">
    <property type="protein sequence ID" value="KAG2622459.1"/>
    <property type="molecule type" value="Genomic_DNA"/>
</dbReference>
<keyword evidence="1" id="KW-0472">Membrane</keyword>
<keyword evidence="1" id="KW-0812">Transmembrane</keyword>
<sequence>MHGAGTEVGEGRSALRCFNNVHGSRSADVPVACWRSSSGPTRPSTAQSSRIVALRPIALNRNTAAVALAAAMLVSLPMLLVLPPAADTFVEWKAKYGKEEIQRGYGGVRPGERSYEQETRRMFVGWKAKYGKAYRSRRR</sequence>
<evidence type="ECO:0000313" key="3">
    <source>
        <dbReference type="Proteomes" id="UP000823388"/>
    </source>
</evidence>
<dbReference type="Proteomes" id="UP000823388">
    <property type="component" value="Chromosome 3N"/>
</dbReference>